<dbReference type="AlphaFoldDB" id="A0AAE1HWI7"/>
<protein>
    <submittedName>
        <fullName evidence="2">Lysine-specific demethylase 4D</fullName>
    </submittedName>
</protein>
<dbReference type="GO" id="GO:0005634">
    <property type="term" value="C:nucleus"/>
    <property type="evidence" value="ECO:0007669"/>
    <property type="project" value="TreeGrafter"/>
</dbReference>
<dbReference type="PROSITE" id="PS51184">
    <property type="entry name" value="JMJC"/>
    <property type="match status" value="1"/>
</dbReference>
<organism evidence="2 3">
    <name type="scientific">Frankliniella fusca</name>
    <dbReference type="NCBI Taxonomy" id="407009"/>
    <lineage>
        <taxon>Eukaryota</taxon>
        <taxon>Metazoa</taxon>
        <taxon>Ecdysozoa</taxon>
        <taxon>Arthropoda</taxon>
        <taxon>Hexapoda</taxon>
        <taxon>Insecta</taxon>
        <taxon>Pterygota</taxon>
        <taxon>Neoptera</taxon>
        <taxon>Paraneoptera</taxon>
        <taxon>Thysanoptera</taxon>
        <taxon>Terebrantia</taxon>
        <taxon>Thripoidea</taxon>
        <taxon>Thripidae</taxon>
        <taxon>Frankliniella</taxon>
    </lineage>
</organism>
<evidence type="ECO:0000313" key="2">
    <source>
        <dbReference type="EMBL" id="KAK3928796.1"/>
    </source>
</evidence>
<dbReference type="GO" id="GO:0000785">
    <property type="term" value="C:chromatin"/>
    <property type="evidence" value="ECO:0007669"/>
    <property type="project" value="TreeGrafter"/>
</dbReference>
<dbReference type="GO" id="GO:0032452">
    <property type="term" value="F:histone demethylase activity"/>
    <property type="evidence" value="ECO:0007669"/>
    <property type="project" value="TreeGrafter"/>
</dbReference>
<evidence type="ECO:0000313" key="3">
    <source>
        <dbReference type="Proteomes" id="UP001219518"/>
    </source>
</evidence>
<keyword evidence="3" id="KW-1185">Reference proteome</keyword>
<evidence type="ECO:0000259" key="1">
    <source>
        <dbReference type="PROSITE" id="PS51184"/>
    </source>
</evidence>
<dbReference type="SUPFAM" id="SSF51197">
    <property type="entry name" value="Clavaminate synthase-like"/>
    <property type="match status" value="1"/>
</dbReference>
<comment type="caution">
    <text evidence="2">The sequence shown here is derived from an EMBL/GenBank/DDBJ whole genome shotgun (WGS) entry which is preliminary data.</text>
</comment>
<dbReference type="Gene3D" id="2.60.120.650">
    <property type="entry name" value="Cupin"/>
    <property type="match status" value="1"/>
</dbReference>
<gene>
    <name evidence="2" type="ORF">KUF71_017019</name>
</gene>
<reference evidence="2" key="1">
    <citation type="submission" date="2021-07" db="EMBL/GenBank/DDBJ databases">
        <authorList>
            <person name="Catto M.A."/>
            <person name="Jacobson A."/>
            <person name="Kennedy G."/>
            <person name="Labadie P."/>
            <person name="Hunt B.G."/>
            <person name="Srinivasan R."/>
        </authorList>
    </citation>
    <scope>NUCLEOTIDE SEQUENCE</scope>
    <source>
        <strain evidence="2">PL_HMW_Pooled</strain>
        <tissue evidence="2">Head</tissue>
    </source>
</reference>
<feature type="domain" description="JmjC" evidence="1">
    <location>
        <begin position="46"/>
        <end position="217"/>
    </location>
</feature>
<dbReference type="EMBL" id="JAHWGI010001355">
    <property type="protein sequence ID" value="KAK3928796.1"/>
    <property type="molecule type" value="Genomic_DNA"/>
</dbReference>
<accession>A0AAE1HWI7</accession>
<dbReference type="Pfam" id="PF02373">
    <property type="entry name" value="JmjC"/>
    <property type="match status" value="1"/>
</dbReference>
<dbReference type="InterPro" id="IPR003347">
    <property type="entry name" value="JmjC_dom"/>
</dbReference>
<reference evidence="2" key="2">
    <citation type="journal article" date="2023" name="BMC Genomics">
        <title>Pest status, molecular evolution, and epigenetic factors derived from the genome assembly of Frankliniella fusca, a thysanopteran phytovirus vector.</title>
        <authorList>
            <person name="Catto M.A."/>
            <person name="Labadie P.E."/>
            <person name="Jacobson A.L."/>
            <person name="Kennedy G.G."/>
            <person name="Srinivasan R."/>
            <person name="Hunt B.G."/>
        </authorList>
    </citation>
    <scope>NUCLEOTIDE SEQUENCE</scope>
    <source>
        <strain evidence="2">PL_HMW_Pooled</strain>
    </source>
</reference>
<dbReference type="Proteomes" id="UP001219518">
    <property type="component" value="Unassembled WGS sequence"/>
</dbReference>
<dbReference type="PANTHER" id="PTHR10694">
    <property type="entry name" value="LYSINE-SPECIFIC DEMETHYLASE"/>
    <property type="match status" value="1"/>
</dbReference>
<proteinExistence type="predicted"/>
<name>A0AAE1HWI7_9NEOP</name>
<dbReference type="GO" id="GO:0010468">
    <property type="term" value="P:regulation of gene expression"/>
    <property type="evidence" value="ECO:0007669"/>
    <property type="project" value="TreeGrafter"/>
</dbReference>
<sequence>MDPARDYTVKSTRPCIDHFYRLLKQSKTVILYAANIDPVALGKAQNRSTDLNITDNASMTKMDSLIKYLGGKNTDYAGIDRPTIYVGAEGSLFQCYREDVSLQAINMHVAGSPKIWFVVPPKYYQAFCNFLMKLGLSVSERLCSSIIQHKSFFVDPRAVIAEGIPVHTIVQRPGEIVYLLPNAVHWGFNVGWNVNEAVNCASKTYANFGMLSAQRCQCESVRHYKHKFDISRILREA</sequence>
<dbReference type="SMART" id="SM00558">
    <property type="entry name" value="JmjC"/>
    <property type="match status" value="1"/>
</dbReference>